<keyword evidence="4" id="KW-1185">Reference proteome</keyword>
<protein>
    <recommendedName>
        <fullName evidence="5">VWA domain-containing protein</fullName>
    </recommendedName>
</protein>
<dbReference type="Gene3D" id="3.40.50.410">
    <property type="entry name" value="von Willebrand factor, type A domain"/>
    <property type="match status" value="1"/>
</dbReference>
<dbReference type="PANTHER" id="PTHR45737:SF6">
    <property type="entry name" value="VON WILLEBRAND FACTOR A DOMAIN-CONTAINING PROTEIN 5A"/>
    <property type="match status" value="1"/>
</dbReference>
<dbReference type="EMBL" id="AZRA01000139">
    <property type="protein sequence ID" value="KDB50435.1"/>
    <property type="molecule type" value="Genomic_DNA"/>
</dbReference>
<comment type="caution">
    <text evidence="3">The sequence shown here is derived from an EMBL/GenBank/DDBJ whole genome shotgun (WGS) entry which is preliminary data.</text>
</comment>
<gene>
    <name evidence="3" type="ORF">X805_39520</name>
</gene>
<dbReference type="InterPro" id="IPR036465">
    <property type="entry name" value="vWFA_dom_sf"/>
</dbReference>
<evidence type="ECO:0000259" key="1">
    <source>
        <dbReference type="PROSITE" id="PS50234"/>
    </source>
</evidence>
<dbReference type="InterPro" id="IPR002035">
    <property type="entry name" value="VWF_A"/>
</dbReference>
<proteinExistence type="predicted"/>
<dbReference type="PROSITE" id="PS50234">
    <property type="entry name" value="VWFA"/>
    <property type="match status" value="1"/>
</dbReference>
<dbReference type="STRING" id="34103.SAMN05421778_10137"/>
<dbReference type="Pfam" id="PF08487">
    <property type="entry name" value="VIT"/>
    <property type="match status" value="1"/>
</dbReference>
<dbReference type="InterPro" id="IPR013694">
    <property type="entry name" value="VIT"/>
</dbReference>
<accession>A0A059KGD4</accession>
<feature type="domain" description="VIT" evidence="2">
    <location>
        <begin position="1"/>
        <end position="116"/>
    </location>
</feature>
<dbReference type="PROSITE" id="PS51468">
    <property type="entry name" value="VIT"/>
    <property type="match status" value="1"/>
</dbReference>
<dbReference type="Pfam" id="PF13768">
    <property type="entry name" value="VWA_3"/>
    <property type="match status" value="1"/>
</dbReference>
<dbReference type="PANTHER" id="PTHR45737">
    <property type="entry name" value="VON WILLEBRAND FACTOR A DOMAIN-CONTAINING PROTEIN 5A"/>
    <property type="match status" value="1"/>
</dbReference>
<dbReference type="Proteomes" id="UP000026714">
    <property type="component" value="Unassembled WGS sequence"/>
</dbReference>
<dbReference type="eggNOG" id="COG2304">
    <property type="taxonomic scope" value="Bacteria"/>
</dbReference>
<evidence type="ECO:0000313" key="4">
    <source>
        <dbReference type="Proteomes" id="UP000026714"/>
    </source>
</evidence>
<sequence>MPLLRGARVRGELRGLLFESTLEQVFRNDTGESLEVIHTFALPAGAVLLDIEVQLDGRRLTGRIVPAAQADIGYEQALCEGRSAVMLESNRDGSFTLNLGHLRPGAECVLRLSQACELRPQADHLRLIVPTVIAPRYGHPAQQAGLQPHQVPPVLPTVEYPFELDLRLHGALARARLSSPSHAIAVEPAGDGGSVAVTLAQPGWLDRDLVLVLDRLPSRALGLRAAPDAALAQGLVPVMLAMPVAPVRPAVRDDGPDPVDRPMRLKMLIDCSGSMNGASLQAAQQALRHGIASLRSGDQFSLSRFGTEVQHRSRALWTPTPASLQAALDWVDHLRADLGGTEMSRALASVLALPADGPCDVLLVTDGQIHAVRELIETARAGRQRVFVVGIGSAVPEAMLRDLARQTGGASEFVTHGEAVGGAMQRLFARLREPGCTGLRLRLPEAAGEPLWVSALPGTGFVGETLVLHFWLRQFPAEGDFVLEGWLAGLQDPAGEAVELARLPVSALAEAGESLPRMLVAAELADRSAQEPQEALPPALLERVLAARLMSSGTRFLMVDAQSDAPPMPVMPRQQVVPSMARPDGLGALLQFAPMIDFLHAAPAPAPAPAVAPQAFLQAVAQARSSARAIGWPDLERLGLPPRFLRELQSCSPPEGTPELLEALIELLLDWDLDRQAPRGAASGGAWREQLIVVLQQALRPALWRRA</sequence>
<evidence type="ECO:0008006" key="5">
    <source>
        <dbReference type="Google" id="ProtNLM"/>
    </source>
</evidence>
<dbReference type="SMART" id="SM00327">
    <property type="entry name" value="VWA"/>
    <property type="match status" value="1"/>
</dbReference>
<feature type="domain" description="VWFA" evidence="1">
    <location>
        <begin position="264"/>
        <end position="431"/>
    </location>
</feature>
<reference evidence="3 4" key="1">
    <citation type="journal article" date="2014" name="FEMS Microbiol. Ecol.">
        <title>Sphaerotilus natans encrusted with nanoball-shaped Fe(III) oxide minerals formed by nitrate-reducing mixotrophic Fe(II) oxidation.</title>
        <authorList>
            <person name="Park S."/>
            <person name="Kim D.H."/>
            <person name="Lee J.H."/>
            <person name="Hur H.G."/>
        </authorList>
    </citation>
    <scope>NUCLEOTIDE SEQUENCE [LARGE SCALE GENOMIC DNA]</scope>
    <source>
        <strain evidence="3 4">DSM 6575</strain>
    </source>
</reference>
<dbReference type="SUPFAM" id="SSF53300">
    <property type="entry name" value="vWA-like"/>
    <property type="match status" value="1"/>
</dbReference>
<dbReference type="AlphaFoldDB" id="A0A059KGD4"/>
<dbReference type="PATRIC" id="fig|1286631.3.peg.3843"/>
<organism evidence="3 4">
    <name type="scientific">Sphaerotilus natans subsp. natans DSM 6575</name>
    <dbReference type="NCBI Taxonomy" id="1286631"/>
    <lineage>
        <taxon>Bacteria</taxon>
        <taxon>Pseudomonadati</taxon>
        <taxon>Pseudomonadota</taxon>
        <taxon>Betaproteobacteria</taxon>
        <taxon>Burkholderiales</taxon>
        <taxon>Sphaerotilaceae</taxon>
        <taxon>Sphaerotilus</taxon>
    </lineage>
</organism>
<name>A0A059KGD4_9BURK</name>
<dbReference type="RefSeq" id="WP_051632306.1">
    <property type="nucleotide sequence ID" value="NZ_AZRA01000139.1"/>
</dbReference>
<evidence type="ECO:0000313" key="3">
    <source>
        <dbReference type="EMBL" id="KDB50435.1"/>
    </source>
</evidence>
<evidence type="ECO:0000259" key="2">
    <source>
        <dbReference type="PROSITE" id="PS51468"/>
    </source>
</evidence>